<evidence type="ECO:0000313" key="18">
    <source>
        <dbReference type="EMBL" id="ELK05387.1"/>
    </source>
</evidence>
<dbReference type="GO" id="GO:0051321">
    <property type="term" value="P:meiotic cell cycle"/>
    <property type="evidence" value="ECO:0007669"/>
    <property type="project" value="UniProtKB-KW"/>
</dbReference>
<evidence type="ECO:0000256" key="9">
    <source>
        <dbReference type="ARBA" id="ARBA00023212"/>
    </source>
</evidence>
<feature type="region of interest" description="Disordered" evidence="16">
    <location>
        <begin position="55"/>
        <end position="115"/>
    </location>
</feature>
<evidence type="ECO:0000256" key="3">
    <source>
        <dbReference type="ARBA" id="ARBA00009158"/>
    </source>
</evidence>
<keyword evidence="19" id="KW-1185">Reference proteome</keyword>
<evidence type="ECO:0000256" key="11">
    <source>
        <dbReference type="ARBA" id="ARBA00023254"/>
    </source>
</evidence>
<dbReference type="InterPro" id="IPR026504">
    <property type="entry name" value="MNS1"/>
</dbReference>
<protein>
    <recommendedName>
        <fullName evidence="4">Meiosis-specific nuclear structural protein 1</fullName>
    </recommendedName>
</protein>
<dbReference type="PANTHER" id="PTHR19265:SF0">
    <property type="entry name" value="MEIOSIS-SPECIFIC NUCLEAR STRUCTURAL PROTEIN 1"/>
    <property type="match status" value="1"/>
</dbReference>
<evidence type="ECO:0000256" key="15">
    <source>
        <dbReference type="SAM" id="Coils"/>
    </source>
</evidence>
<keyword evidence="12" id="KW-0966">Cell projection</keyword>
<dbReference type="GO" id="GO:0005634">
    <property type="term" value="C:nucleus"/>
    <property type="evidence" value="ECO:0007669"/>
    <property type="project" value="UniProtKB-SubCell"/>
</dbReference>
<comment type="subunit">
    <text evidence="14">Able to form oligomers. Microtubule inner protein component of sperm flagellar doublet microtubules. Interacts with ODAD1. Interacts with BBOF1.</text>
</comment>
<evidence type="ECO:0000256" key="2">
    <source>
        <dbReference type="ARBA" id="ARBA00004611"/>
    </source>
</evidence>
<evidence type="ECO:0000256" key="8">
    <source>
        <dbReference type="ARBA" id="ARBA00023069"/>
    </source>
</evidence>
<dbReference type="EMBL" id="KB031042">
    <property type="protein sequence ID" value="ELK05387.1"/>
    <property type="molecule type" value="Genomic_DNA"/>
</dbReference>
<evidence type="ECO:0000256" key="13">
    <source>
        <dbReference type="ARBA" id="ARBA00046114"/>
    </source>
</evidence>
<dbReference type="Pfam" id="PF13868">
    <property type="entry name" value="TPH"/>
    <property type="match status" value="1"/>
</dbReference>
<keyword evidence="7 15" id="KW-0175">Coiled coil</keyword>
<gene>
    <name evidence="18" type="ORF">PAL_GLEAN10023439</name>
</gene>
<evidence type="ECO:0000256" key="7">
    <source>
        <dbReference type="ARBA" id="ARBA00023054"/>
    </source>
</evidence>
<reference evidence="19" key="1">
    <citation type="journal article" date="2013" name="Science">
        <title>Comparative analysis of bat genomes provides insight into the evolution of flight and immunity.</title>
        <authorList>
            <person name="Zhang G."/>
            <person name="Cowled C."/>
            <person name="Shi Z."/>
            <person name="Huang Z."/>
            <person name="Bishop-Lilly K.A."/>
            <person name="Fang X."/>
            <person name="Wynne J.W."/>
            <person name="Xiong Z."/>
            <person name="Baker M.L."/>
            <person name="Zhao W."/>
            <person name="Tachedjian M."/>
            <person name="Zhu Y."/>
            <person name="Zhou P."/>
            <person name="Jiang X."/>
            <person name="Ng J."/>
            <person name="Yang L."/>
            <person name="Wu L."/>
            <person name="Xiao J."/>
            <person name="Feng Y."/>
            <person name="Chen Y."/>
            <person name="Sun X."/>
            <person name="Zhang Y."/>
            <person name="Marsh G.A."/>
            <person name="Crameri G."/>
            <person name="Broder C.C."/>
            <person name="Frey K.G."/>
            <person name="Wang L.F."/>
            <person name="Wang J."/>
        </authorList>
    </citation>
    <scope>NUCLEOTIDE SEQUENCE [LARGE SCALE GENOMIC DNA]</scope>
</reference>
<comment type="subcellular location">
    <subcellularLocation>
        <location evidence="2">Cytoplasm</location>
        <location evidence="2">Cytoskeleton</location>
        <location evidence="2">Flagellum axoneme</location>
    </subcellularLocation>
    <subcellularLocation>
        <location evidence="1">Nucleus</location>
    </subcellularLocation>
</comment>
<dbReference type="InParanoid" id="L5K254"/>
<keyword evidence="9" id="KW-0206">Cytoskeleton</keyword>
<feature type="coiled-coil region" evidence="15">
    <location>
        <begin position="210"/>
        <end position="363"/>
    </location>
</feature>
<dbReference type="AlphaFoldDB" id="L5K254"/>
<dbReference type="PANTHER" id="PTHR19265">
    <property type="entry name" value="MEIOSIS-SPECIFIC NUCLEAR STRUCTURAL PROTEIN 1"/>
    <property type="match status" value="1"/>
</dbReference>
<organism evidence="18 19">
    <name type="scientific">Pteropus alecto</name>
    <name type="common">Black flying fox</name>
    <dbReference type="NCBI Taxonomy" id="9402"/>
    <lineage>
        <taxon>Eukaryota</taxon>
        <taxon>Metazoa</taxon>
        <taxon>Chordata</taxon>
        <taxon>Craniata</taxon>
        <taxon>Vertebrata</taxon>
        <taxon>Euteleostomi</taxon>
        <taxon>Mammalia</taxon>
        <taxon>Eutheria</taxon>
        <taxon>Laurasiatheria</taxon>
        <taxon>Chiroptera</taxon>
        <taxon>Yinpterochiroptera</taxon>
        <taxon>Pteropodoidea</taxon>
        <taxon>Pteropodidae</taxon>
        <taxon>Pteropodinae</taxon>
        <taxon>Pteropus</taxon>
    </lineage>
</organism>
<feature type="coiled-coil region" evidence="15">
    <location>
        <begin position="436"/>
        <end position="505"/>
    </location>
</feature>
<proteinExistence type="inferred from homology"/>
<evidence type="ECO:0000313" key="19">
    <source>
        <dbReference type="Proteomes" id="UP000010552"/>
    </source>
</evidence>
<feature type="domain" description="Trichohyalin-plectin-homology" evidence="17">
    <location>
        <begin position="262"/>
        <end position="604"/>
    </location>
</feature>
<keyword evidence="11" id="KW-0469">Meiosis</keyword>
<evidence type="ECO:0000256" key="4">
    <source>
        <dbReference type="ARBA" id="ARBA00014813"/>
    </source>
</evidence>
<keyword evidence="5" id="KW-0963">Cytoplasm</keyword>
<dbReference type="GO" id="GO:0005930">
    <property type="term" value="C:axoneme"/>
    <property type="evidence" value="ECO:0007669"/>
    <property type="project" value="UniProtKB-ARBA"/>
</dbReference>
<name>L5K254_PTEAL</name>
<evidence type="ECO:0000256" key="6">
    <source>
        <dbReference type="ARBA" id="ARBA00022846"/>
    </source>
</evidence>
<dbReference type="STRING" id="9402.L5K254"/>
<dbReference type="Proteomes" id="UP000010552">
    <property type="component" value="Unassembled WGS sequence"/>
</dbReference>
<evidence type="ECO:0000256" key="1">
    <source>
        <dbReference type="ARBA" id="ARBA00004123"/>
    </source>
</evidence>
<comment type="function">
    <text evidence="13">Microtubule inner protein (MIP) part of the dynein-decorated doublet microtubules (DMTs) in cilia axoneme, which is required for motile cilia beating. May play a role in the control of meiotic division and germ cell differentiation through regulation of pairing and recombination during meiosis. Required for sperm flagella assembly. May play a role in the assembly and function of the outer dynein arm-docking complex (ODA-DC). ODA-DC mediates outer dynein arms (ODA) binding onto the axonemal doublet microtubules.</text>
</comment>
<keyword evidence="10" id="KW-0539">Nucleus</keyword>
<evidence type="ECO:0000259" key="17">
    <source>
        <dbReference type="Pfam" id="PF13868"/>
    </source>
</evidence>
<keyword evidence="6" id="KW-0282">Flagellum</keyword>
<dbReference type="eggNOG" id="ENOG502QS9D">
    <property type="taxonomic scope" value="Eukaryota"/>
</dbReference>
<feature type="compositionally biased region" description="Polar residues" evidence="16">
    <location>
        <begin position="74"/>
        <end position="84"/>
    </location>
</feature>
<evidence type="ECO:0000256" key="16">
    <source>
        <dbReference type="SAM" id="MobiDB-lite"/>
    </source>
</evidence>
<dbReference type="GO" id="GO:0031514">
    <property type="term" value="C:motile cilium"/>
    <property type="evidence" value="ECO:0007669"/>
    <property type="project" value="TreeGrafter"/>
</dbReference>
<evidence type="ECO:0000256" key="12">
    <source>
        <dbReference type="ARBA" id="ARBA00023273"/>
    </source>
</evidence>
<evidence type="ECO:0000256" key="10">
    <source>
        <dbReference type="ARBA" id="ARBA00023242"/>
    </source>
</evidence>
<evidence type="ECO:0000256" key="5">
    <source>
        <dbReference type="ARBA" id="ARBA00022490"/>
    </source>
</evidence>
<sequence>MEQLYPVCFCPPSRYSLLLPAAVNGRLGFSSPPVSSGGADVGQMSSHAALELTGPQKTETIDSTPLPPPPPPNTCKSSSNTYRSSRPARLPRNSRPIGSCLSNGRPHLGAPRRPLLGNRINTRALSQPFRLLREAVALGAGGGIFSTKMDAKKRTMSISEKHQKLVDKNYSTKLHVKALKKIENQIRDQMVQNENDDRVEHKRFLRLLQNEQFELDMEEAIQKAEENKRLRELQREQEEKLATELAKLKHESLKDEKMRQRVRENSIELRELEKKLKAAYMNKERAAQIAEKDAIKYEQMKHDAEIAKTMMEEHERVIKEENAAEDKRNKIKAQYYLDLEKQLEEQEKKKQEAYEQLLKEKLMIDEIVRKIYEEDQLERQQKLEKMNVTRSYIEEFQKEQALWRKKKCEEMEEENRKILEFANMQQQRENDWMAKVQENEEKRLQLQNMLAQKLEETLRQREDLEQVRQELYQEEQAEIHKRKLKEEAEEKLRKQKELKQDFIEQMALKELVLQAAKEEEEIFRKAMLAKLAEDDRIELMNAQKQRMKQLEHKRVKFDLNFQQHELEEWQLQQRRQGCINAIIEEERLKLLKEHATKLLGYLPKGVFKKEDDIDMLGEEFRKAYQKRSEICEEK</sequence>
<comment type="similarity">
    <text evidence="3">Belongs to the MNS1 family.</text>
</comment>
<accession>L5K254</accession>
<keyword evidence="8" id="KW-0969">Cilium</keyword>
<evidence type="ECO:0000256" key="14">
    <source>
        <dbReference type="ARBA" id="ARBA00047133"/>
    </source>
</evidence>
<dbReference type="InterPro" id="IPR043597">
    <property type="entry name" value="TPH_dom"/>
</dbReference>
<dbReference type="FunCoup" id="L5K254">
    <property type="interactions" value="306"/>
</dbReference>
<dbReference type="GO" id="GO:0044782">
    <property type="term" value="P:cilium organization"/>
    <property type="evidence" value="ECO:0007669"/>
    <property type="project" value="TreeGrafter"/>
</dbReference>